<accession>A0A2T0S534</accession>
<dbReference type="Gene3D" id="2.30.42.10">
    <property type="match status" value="1"/>
</dbReference>
<dbReference type="Pfam" id="PF22694">
    <property type="entry name" value="CtpB_N-like"/>
    <property type="match status" value="1"/>
</dbReference>
<dbReference type="GO" id="GO:0006508">
    <property type="term" value="P:proteolysis"/>
    <property type="evidence" value="ECO:0007669"/>
    <property type="project" value="UniProtKB-KW"/>
</dbReference>
<dbReference type="GO" id="GO:0004175">
    <property type="term" value="F:endopeptidase activity"/>
    <property type="evidence" value="ECO:0007669"/>
    <property type="project" value="TreeGrafter"/>
</dbReference>
<dbReference type="Gene3D" id="3.30.750.44">
    <property type="match status" value="1"/>
</dbReference>
<keyword evidence="3 5" id="KW-0378">Hydrolase</keyword>
<evidence type="ECO:0000313" key="9">
    <source>
        <dbReference type="EMBL" id="PRY28530.1"/>
    </source>
</evidence>
<keyword evidence="7" id="KW-1133">Transmembrane helix</keyword>
<dbReference type="PANTHER" id="PTHR32060">
    <property type="entry name" value="TAIL-SPECIFIC PROTEASE"/>
    <property type="match status" value="1"/>
</dbReference>
<evidence type="ECO:0000259" key="8">
    <source>
        <dbReference type="PROSITE" id="PS50106"/>
    </source>
</evidence>
<dbReference type="SMART" id="SM00245">
    <property type="entry name" value="TSPc"/>
    <property type="match status" value="1"/>
</dbReference>
<dbReference type="PROSITE" id="PS50106">
    <property type="entry name" value="PDZ"/>
    <property type="match status" value="1"/>
</dbReference>
<dbReference type="PANTHER" id="PTHR32060:SF30">
    <property type="entry name" value="CARBOXY-TERMINAL PROCESSING PROTEASE CTPA"/>
    <property type="match status" value="1"/>
</dbReference>
<keyword evidence="2 5" id="KW-0645">Protease</keyword>
<dbReference type="OrthoDB" id="9812068at2"/>
<dbReference type="InterPro" id="IPR004447">
    <property type="entry name" value="Peptidase_S41A"/>
</dbReference>
<dbReference type="EMBL" id="PVTE01000029">
    <property type="protein sequence ID" value="PRY28530.1"/>
    <property type="molecule type" value="Genomic_DNA"/>
</dbReference>
<dbReference type="Pfam" id="PF03572">
    <property type="entry name" value="Peptidase_S41"/>
    <property type="match status" value="1"/>
</dbReference>
<dbReference type="InterPro" id="IPR029045">
    <property type="entry name" value="ClpP/crotonase-like_dom_sf"/>
</dbReference>
<evidence type="ECO:0000256" key="2">
    <source>
        <dbReference type="ARBA" id="ARBA00022670"/>
    </source>
</evidence>
<gene>
    <name evidence="9" type="ORF">CLV58_1299</name>
</gene>
<organism evidence="9 10">
    <name type="scientific">Spirosoma oryzae</name>
    <dbReference type="NCBI Taxonomy" id="1469603"/>
    <lineage>
        <taxon>Bacteria</taxon>
        <taxon>Pseudomonadati</taxon>
        <taxon>Bacteroidota</taxon>
        <taxon>Cytophagia</taxon>
        <taxon>Cytophagales</taxon>
        <taxon>Cytophagaceae</taxon>
        <taxon>Spirosoma</taxon>
    </lineage>
</organism>
<evidence type="ECO:0000256" key="3">
    <source>
        <dbReference type="ARBA" id="ARBA00022801"/>
    </source>
</evidence>
<dbReference type="Gene3D" id="3.90.226.10">
    <property type="entry name" value="2-enoyl-CoA Hydratase, Chain A, domain 1"/>
    <property type="match status" value="1"/>
</dbReference>
<evidence type="ECO:0000256" key="4">
    <source>
        <dbReference type="ARBA" id="ARBA00022825"/>
    </source>
</evidence>
<dbReference type="GO" id="GO:0008236">
    <property type="term" value="F:serine-type peptidase activity"/>
    <property type="evidence" value="ECO:0007669"/>
    <property type="project" value="UniProtKB-KW"/>
</dbReference>
<protein>
    <submittedName>
        <fullName evidence="9">S41A family C-terminal processing peptidase-3</fullName>
    </submittedName>
</protein>
<dbReference type="CDD" id="cd06782">
    <property type="entry name" value="cpPDZ_CPP-like"/>
    <property type="match status" value="1"/>
</dbReference>
<keyword evidence="7" id="KW-0472">Membrane</keyword>
<dbReference type="NCBIfam" id="TIGR00225">
    <property type="entry name" value="prc"/>
    <property type="match status" value="1"/>
</dbReference>
<feature type="domain" description="PDZ" evidence="8">
    <location>
        <begin position="114"/>
        <end position="171"/>
    </location>
</feature>
<dbReference type="SUPFAM" id="SSF52096">
    <property type="entry name" value="ClpP/crotonase"/>
    <property type="match status" value="1"/>
</dbReference>
<dbReference type="InterPro" id="IPR055210">
    <property type="entry name" value="CtpA/B_N"/>
</dbReference>
<dbReference type="InterPro" id="IPR036034">
    <property type="entry name" value="PDZ_sf"/>
</dbReference>
<dbReference type="InterPro" id="IPR005151">
    <property type="entry name" value="Tail-specific_protease"/>
</dbReference>
<dbReference type="InterPro" id="IPR001478">
    <property type="entry name" value="PDZ"/>
</dbReference>
<proteinExistence type="inferred from homology"/>
<dbReference type="GO" id="GO:0030288">
    <property type="term" value="C:outer membrane-bounded periplasmic space"/>
    <property type="evidence" value="ECO:0007669"/>
    <property type="project" value="TreeGrafter"/>
</dbReference>
<comment type="caution">
    <text evidence="9">The sequence shown here is derived from an EMBL/GenBank/DDBJ whole genome shotgun (WGS) entry which is preliminary data.</text>
</comment>
<dbReference type="Proteomes" id="UP000238375">
    <property type="component" value="Unassembled WGS sequence"/>
</dbReference>
<evidence type="ECO:0000256" key="5">
    <source>
        <dbReference type="RuleBase" id="RU004404"/>
    </source>
</evidence>
<evidence type="ECO:0000313" key="10">
    <source>
        <dbReference type="Proteomes" id="UP000238375"/>
    </source>
</evidence>
<evidence type="ECO:0000256" key="6">
    <source>
        <dbReference type="SAM" id="MobiDB-lite"/>
    </source>
</evidence>
<reference evidence="9 10" key="1">
    <citation type="submission" date="2018-03" db="EMBL/GenBank/DDBJ databases">
        <title>Genomic Encyclopedia of Archaeal and Bacterial Type Strains, Phase II (KMG-II): from individual species to whole genera.</title>
        <authorList>
            <person name="Goeker M."/>
        </authorList>
    </citation>
    <scope>NUCLEOTIDE SEQUENCE [LARGE SCALE GENOMIC DNA]</scope>
    <source>
        <strain evidence="9 10">DSM 28354</strain>
    </source>
</reference>
<dbReference type="Pfam" id="PF13180">
    <property type="entry name" value="PDZ_2"/>
    <property type="match status" value="1"/>
</dbReference>
<dbReference type="SMART" id="SM00228">
    <property type="entry name" value="PDZ"/>
    <property type="match status" value="1"/>
</dbReference>
<keyword evidence="7" id="KW-0812">Transmembrane</keyword>
<name>A0A2T0S534_9BACT</name>
<feature type="region of interest" description="Disordered" evidence="6">
    <location>
        <begin position="1"/>
        <end position="26"/>
    </location>
</feature>
<evidence type="ECO:0000256" key="1">
    <source>
        <dbReference type="ARBA" id="ARBA00009179"/>
    </source>
</evidence>
<keyword evidence="4 5" id="KW-0720">Serine protease</keyword>
<comment type="similarity">
    <text evidence="1 5">Belongs to the peptidase S41A family.</text>
</comment>
<sequence>MEHEEKKQEDALRRENAARRHQQEGIHNDRATVRLPMLLGVALAGGILIGATFFGNTKSLNTIGRGYTKYREILQLIENNYVDSVNTDELVDYSIEKMLTKLDPHTAYLNAQDAVAARSQLEGGFDGIGVEFNIYKDTVYVVTPISGGPSETAGILSGDRIVKVDETPLVGGKIENSQVFKALRGKRGTPVKLTILRKGSKDPRVFTVTRERIPTYSVDAVYMVDNKTGYIKVNRFSETTYDEFKAALASLKEKGMTQLLMDLRNNPGGYMDRATSLADEFISGNKLLVYTKGKDTRYDRQTFARIAGQFESGPLVVLIDEGSASASEIVAGALQDHDRALIAGRRSFGKGLVQMPVQLSDGSELRLTISRYYTPSGRSIQKPYVMGQEGDYEKDLELRSKRGEYYIADSIRNDPKLKFKTDHGRTVYGGGGITPDYFIPRDSTWQTNYLIQLYSKNIVREFAMEYTNENRKRLEKMPFAEFDKSVIITDQQLNKLLDDATAEGIRFNEKEYLRSRNYIRNQIKALVARSIYQKGNKAGQNNEFFQVVNNTDDTYKKALQLFDRANRLQLGEVTYNDADKK</sequence>
<feature type="transmembrane region" description="Helical" evidence="7">
    <location>
        <begin position="35"/>
        <end position="55"/>
    </location>
</feature>
<evidence type="ECO:0000256" key="7">
    <source>
        <dbReference type="SAM" id="Phobius"/>
    </source>
</evidence>
<dbReference type="SUPFAM" id="SSF50156">
    <property type="entry name" value="PDZ domain-like"/>
    <property type="match status" value="1"/>
</dbReference>
<dbReference type="GO" id="GO:0007165">
    <property type="term" value="P:signal transduction"/>
    <property type="evidence" value="ECO:0007669"/>
    <property type="project" value="TreeGrafter"/>
</dbReference>
<dbReference type="CDD" id="cd07560">
    <property type="entry name" value="Peptidase_S41_CPP"/>
    <property type="match status" value="1"/>
</dbReference>
<dbReference type="FunFam" id="2.30.42.10:FF:000063">
    <property type="entry name" value="Peptidase, S41 family"/>
    <property type="match status" value="1"/>
</dbReference>
<dbReference type="AlphaFoldDB" id="A0A2T0S534"/>
<keyword evidence="10" id="KW-1185">Reference proteome</keyword>